<name>A0A812CIZ6_ACAPH</name>
<comment type="caution">
    <text evidence="1">The sequence shown here is derived from an EMBL/GenBank/DDBJ whole genome shotgun (WGS) entry which is preliminary data.</text>
</comment>
<protein>
    <submittedName>
        <fullName evidence="1">Uncharacterized protein</fullName>
    </submittedName>
</protein>
<evidence type="ECO:0000313" key="2">
    <source>
        <dbReference type="Proteomes" id="UP000597762"/>
    </source>
</evidence>
<evidence type="ECO:0000313" key="1">
    <source>
        <dbReference type="EMBL" id="CAE1266152.1"/>
    </source>
</evidence>
<reference evidence="1" key="1">
    <citation type="submission" date="2021-01" db="EMBL/GenBank/DDBJ databases">
        <authorList>
            <person name="Li R."/>
            <person name="Bekaert M."/>
        </authorList>
    </citation>
    <scope>NUCLEOTIDE SEQUENCE</scope>
    <source>
        <strain evidence="1">Farmed</strain>
    </source>
</reference>
<proteinExistence type="predicted"/>
<accession>A0A812CIZ6</accession>
<dbReference type="EMBL" id="CAHIKZ030001504">
    <property type="protein sequence ID" value="CAE1266152.1"/>
    <property type="molecule type" value="Genomic_DNA"/>
</dbReference>
<keyword evidence="2" id="KW-1185">Reference proteome</keyword>
<gene>
    <name evidence="1" type="ORF">SPHA_35032</name>
</gene>
<dbReference type="AlphaFoldDB" id="A0A812CIZ6"/>
<dbReference type="Proteomes" id="UP000597762">
    <property type="component" value="Unassembled WGS sequence"/>
</dbReference>
<organism evidence="1 2">
    <name type="scientific">Acanthosepion pharaonis</name>
    <name type="common">Pharaoh cuttlefish</name>
    <name type="synonym">Sepia pharaonis</name>
    <dbReference type="NCBI Taxonomy" id="158019"/>
    <lineage>
        <taxon>Eukaryota</taxon>
        <taxon>Metazoa</taxon>
        <taxon>Spiralia</taxon>
        <taxon>Lophotrochozoa</taxon>
        <taxon>Mollusca</taxon>
        <taxon>Cephalopoda</taxon>
        <taxon>Coleoidea</taxon>
        <taxon>Decapodiformes</taxon>
        <taxon>Sepiida</taxon>
        <taxon>Sepiina</taxon>
        <taxon>Sepiidae</taxon>
        <taxon>Acanthosepion</taxon>
    </lineage>
</organism>
<sequence length="439" mass="47975">MEKPSVFPEILPGTSSFGHFIKPSPSCFVRIPIIITVRGAWKLSVFPEIPPGTYPLWSPDQTRLLPGLCEYLSSSLSEEHGASSSLKFHLHLSSLVTSSKTPFVRIPLIITVRGGMESSPSSLKFPSGIILFWSPDPTPPPLPALGAWKALRLPLKFHLELVNFGHLIKPVSLPGLCEYTLIITIRGAWSPSVFLKFCLRGMESPPSSLKFPLGLIHFGHLIKPSPSALCDTSHHHCQMGMESLSVFPEIPPGTYPLWSLHQTRLLFLLCANTPSSSLSEGHGKPSVFPEIPPGLILWSLHQTRLLPGLGQGKPSVFPEIPPDLSSLVTSSNPVSFLPVCRIPLIPTVRGGMEKPSKSSLNSLGLILFGHLIKPVSFLLCAYISHHHSEGHGKSSVFLKFPLGLILFDHLDQNLSPSCFCANTSLIITVRGAWKDLRLP</sequence>